<evidence type="ECO:0000313" key="3">
    <source>
        <dbReference type="Proteomes" id="UP000663792"/>
    </source>
</evidence>
<dbReference type="Pfam" id="PF18029">
    <property type="entry name" value="Glyoxalase_6"/>
    <property type="match status" value="1"/>
</dbReference>
<organism evidence="2 3">
    <name type="scientific">Nakamurella leprariae</name>
    <dbReference type="NCBI Taxonomy" id="2803911"/>
    <lineage>
        <taxon>Bacteria</taxon>
        <taxon>Bacillati</taxon>
        <taxon>Actinomycetota</taxon>
        <taxon>Actinomycetes</taxon>
        <taxon>Nakamurellales</taxon>
        <taxon>Nakamurellaceae</taxon>
        <taxon>Nakamurella</taxon>
    </lineage>
</organism>
<sequence length="129" mass="13994">MTDSPTITLGAVNLDADDPVALAGFWQAAVGGEVSPGPAGTAFLQGRPGGFSMFFQPRSEPRPEHQAQHLDLDVPWGSRTREVERLIKMGATHRWDVLGEVPWVRWTTLADPEGNLFCVAEHPPAEPPA</sequence>
<evidence type="ECO:0000313" key="2">
    <source>
        <dbReference type="EMBL" id="MBM9466423.1"/>
    </source>
</evidence>
<dbReference type="EMBL" id="JAERWK010000005">
    <property type="protein sequence ID" value="MBM9466423.1"/>
    <property type="molecule type" value="Genomic_DNA"/>
</dbReference>
<gene>
    <name evidence="2" type="ORF">JL106_03905</name>
</gene>
<dbReference type="Gene3D" id="3.10.180.10">
    <property type="entry name" value="2,3-Dihydroxybiphenyl 1,2-Dioxygenase, domain 1"/>
    <property type="match status" value="1"/>
</dbReference>
<reference evidence="2" key="1">
    <citation type="submission" date="2021-01" db="EMBL/GenBank/DDBJ databases">
        <title>YIM 132084 draft genome.</title>
        <authorList>
            <person name="An D."/>
        </authorList>
    </citation>
    <scope>NUCLEOTIDE SEQUENCE</scope>
    <source>
        <strain evidence="2">YIM 132084</strain>
    </source>
</reference>
<dbReference type="PANTHER" id="PTHR35908:SF1">
    <property type="entry name" value="CONSERVED PROTEIN"/>
    <property type="match status" value="1"/>
</dbReference>
<dbReference type="InterPro" id="IPR041581">
    <property type="entry name" value="Glyoxalase_6"/>
</dbReference>
<dbReference type="CDD" id="cd06587">
    <property type="entry name" value="VOC"/>
    <property type="match status" value="1"/>
</dbReference>
<dbReference type="InterPro" id="IPR029068">
    <property type="entry name" value="Glyas_Bleomycin-R_OHBP_Dase"/>
</dbReference>
<dbReference type="PANTHER" id="PTHR35908">
    <property type="entry name" value="HYPOTHETICAL FUSION PROTEIN"/>
    <property type="match status" value="1"/>
</dbReference>
<name>A0A938YB77_9ACTN</name>
<dbReference type="SUPFAM" id="SSF54593">
    <property type="entry name" value="Glyoxalase/Bleomycin resistance protein/Dihydroxybiphenyl dioxygenase"/>
    <property type="match status" value="1"/>
</dbReference>
<dbReference type="RefSeq" id="WP_205259356.1">
    <property type="nucleotide sequence ID" value="NZ_JAERWK010000005.1"/>
</dbReference>
<dbReference type="AlphaFoldDB" id="A0A938YB77"/>
<evidence type="ECO:0000259" key="1">
    <source>
        <dbReference type="Pfam" id="PF18029"/>
    </source>
</evidence>
<comment type="caution">
    <text evidence="2">The sequence shown here is derived from an EMBL/GenBank/DDBJ whole genome shotgun (WGS) entry which is preliminary data.</text>
</comment>
<proteinExistence type="predicted"/>
<keyword evidence="3" id="KW-1185">Reference proteome</keyword>
<protein>
    <recommendedName>
        <fullName evidence="1">Glyoxalase-like domain-containing protein</fullName>
    </recommendedName>
</protein>
<dbReference type="Proteomes" id="UP000663792">
    <property type="component" value="Unassembled WGS sequence"/>
</dbReference>
<accession>A0A938YB77</accession>
<feature type="domain" description="Glyoxalase-like" evidence="1">
    <location>
        <begin position="12"/>
        <end position="119"/>
    </location>
</feature>